<dbReference type="EMBL" id="PZQS01000001">
    <property type="protein sequence ID" value="PVD38789.1"/>
    <property type="molecule type" value="Genomic_DNA"/>
</dbReference>
<accession>A0A2T7PZF4</accession>
<dbReference type="AlphaFoldDB" id="A0A2T7PZF4"/>
<evidence type="ECO:0000313" key="1">
    <source>
        <dbReference type="EMBL" id="PVD38789.1"/>
    </source>
</evidence>
<gene>
    <name evidence="1" type="ORF">C0Q70_01412</name>
</gene>
<name>A0A2T7PZF4_POMCA</name>
<keyword evidence="2" id="KW-1185">Reference proteome</keyword>
<dbReference type="STRING" id="400727.A0A2T7PZF4"/>
<dbReference type="OrthoDB" id="6782168at2759"/>
<dbReference type="Proteomes" id="UP000245119">
    <property type="component" value="Linkage Group LG1"/>
</dbReference>
<proteinExistence type="predicted"/>
<evidence type="ECO:0008006" key="3">
    <source>
        <dbReference type="Google" id="ProtNLM"/>
    </source>
</evidence>
<reference evidence="1 2" key="1">
    <citation type="submission" date="2018-04" db="EMBL/GenBank/DDBJ databases">
        <title>The genome of golden apple snail Pomacea canaliculata provides insight into stress tolerance and invasive adaptation.</title>
        <authorList>
            <person name="Liu C."/>
            <person name="Liu B."/>
            <person name="Ren Y."/>
            <person name="Zhang Y."/>
            <person name="Wang H."/>
            <person name="Li S."/>
            <person name="Jiang F."/>
            <person name="Yin L."/>
            <person name="Zhang G."/>
            <person name="Qian W."/>
            <person name="Fan W."/>
        </authorList>
    </citation>
    <scope>NUCLEOTIDE SEQUENCE [LARGE SCALE GENOMIC DNA]</scope>
    <source>
        <strain evidence="1">SZHN2017</strain>
        <tissue evidence="1">Muscle</tissue>
    </source>
</reference>
<protein>
    <recommendedName>
        <fullName evidence="3">Reverse transcriptase domain-containing protein</fullName>
    </recommendedName>
</protein>
<organism evidence="1 2">
    <name type="scientific">Pomacea canaliculata</name>
    <name type="common">Golden apple snail</name>
    <dbReference type="NCBI Taxonomy" id="400727"/>
    <lineage>
        <taxon>Eukaryota</taxon>
        <taxon>Metazoa</taxon>
        <taxon>Spiralia</taxon>
        <taxon>Lophotrochozoa</taxon>
        <taxon>Mollusca</taxon>
        <taxon>Gastropoda</taxon>
        <taxon>Caenogastropoda</taxon>
        <taxon>Architaenioglossa</taxon>
        <taxon>Ampullarioidea</taxon>
        <taxon>Ampullariidae</taxon>
        <taxon>Pomacea</taxon>
    </lineage>
</organism>
<dbReference type="PANTHER" id="PTHR19446">
    <property type="entry name" value="REVERSE TRANSCRIPTASES"/>
    <property type="match status" value="1"/>
</dbReference>
<comment type="caution">
    <text evidence="1">The sequence shown here is derived from an EMBL/GenBank/DDBJ whole genome shotgun (WGS) entry which is preliminary data.</text>
</comment>
<evidence type="ECO:0000313" key="2">
    <source>
        <dbReference type="Proteomes" id="UP000245119"/>
    </source>
</evidence>
<sequence>MKIEDKQGRLLKSQTEVLNRFTEYCSELYKAPIEKDSTVPEGARPSAEGTPGSEVLRAEVEAAIRDILSGKAADIDSVPAELIKGMGEEVTDVLTKICRKIWRTKQWPEWLRSLVVPLPKSGNSSKCENYPTISLICHASKVMLRVLHRRLTASAESILAEEQAGLWPAEARSNISSA</sequence>